<keyword evidence="5" id="KW-0418">Kinase</keyword>
<keyword evidence="7" id="KW-0902">Two-component regulatory system</keyword>
<keyword evidence="8 9" id="KW-0472">Membrane</keyword>
<evidence type="ECO:0000256" key="8">
    <source>
        <dbReference type="ARBA" id="ARBA00023136"/>
    </source>
</evidence>
<accession>A0ABQ1J3X2</accession>
<dbReference type="InterPro" id="IPR050482">
    <property type="entry name" value="Sensor_HK_TwoCompSys"/>
</dbReference>
<gene>
    <name evidence="11" type="ORF">GCM10011505_42690</name>
</gene>
<feature type="transmembrane region" description="Helical" evidence="9">
    <location>
        <begin position="401"/>
        <end position="419"/>
    </location>
</feature>
<comment type="subcellular location">
    <subcellularLocation>
        <location evidence="1">Cell membrane</location>
        <topology evidence="1">Multi-pass membrane protein</topology>
    </subcellularLocation>
</comment>
<evidence type="ECO:0000259" key="10">
    <source>
        <dbReference type="SMART" id="SM00387"/>
    </source>
</evidence>
<dbReference type="Gene3D" id="3.30.565.10">
    <property type="entry name" value="Histidine kinase-like ATPase, C-terminal domain"/>
    <property type="match status" value="1"/>
</dbReference>
<dbReference type="SMART" id="SM00387">
    <property type="entry name" value="HATPase_c"/>
    <property type="match status" value="1"/>
</dbReference>
<feature type="domain" description="Histidine kinase/HSP90-like ATPase" evidence="10">
    <location>
        <begin position="633"/>
        <end position="745"/>
    </location>
</feature>
<protein>
    <recommendedName>
        <fullName evidence="10">Histidine kinase/HSP90-like ATPase domain-containing protein</fullName>
    </recommendedName>
</protein>
<dbReference type="PANTHER" id="PTHR24421">
    <property type="entry name" value="NITRATE/NITRITE SENSOR PROTEIN NARX-RELATED"/>
    <property type="match status" value="1"/>
</dbReference>
<proteinExistence type="predicted"/>
<dbReference type="InterPro" id="IPR003594">
    <property type="entry name" value="HATPase_dom"/>
</dbReference>
<evidence type="ECO:0000256" key="2">
    <source>
        <dbReference type="ARBA" id="ARBA00022475"/>
    </source>
</evidence>
<dbReference type="Proteomes" id="UP000603352">
    <property type="component" value="Unassembled WGS sequence"/>
</dbReference>
<dbReference type="EMBL" id="BMDZ01000070">
    <property type="protein sequence ID" value="GGB57258.1"/>
    <property type="molecule type" value="Genomic_DNA"/>
</dbReference>
<evidence type="ECO:0000256" key="1">
    <source>
        <dbReference type="ARBA" id="ARBA00004651"/>
    </source>
</evidence>
<evidence type="ECO:0000313" key="11">
    <source>
        <dbReference type="EMBL" id="GGB57258.1"/>
    </source>
</evidence>
<organism evidence="11 12">
    <name type="scientific">Tistrella bauzanensis</name>
    <dbReference type="NCBI Taxonomy" id="657419"/>
    <lineage>
        <taxon>Bacteria</taxon>
        <taxon>Pseudomonadati</taxon>
        <taxon>Pseudomonadota</taxon>
        <taxon>Alphaproteobacteria</taxon>
        <taxon>Geminicoccales</taxon>
        <taxon>Geminicoccaceae</taxon>
        <taxon>Tistrella</taxon>
    </lineage>
</organism>
<keyword evidence="12" id="KW-1185">Reference proteome</keyword>
<dbReference type="PANTHER" id="PTHR24421:SF37">
    <property type="entry name" value="SENSOR HISTIDINE KINASE NARS"/>
    <property type="match status" value="1"/>
</dbReference>
<feature type="transmembrane region" description="Helical" evidence="9">
    <location>
        <begin position="153"/>
        <end position="175"/>
    </location>
</feature>
<feature type="transmembrane region" description="Helical" evidence="9">
    <location>
        <begin position="369"/>
        <end position="395"/>
    </location>
</feature>
<evidence type="ECO:0000256" key="3">
    <source>
        <dbReference type="ARBA" id="ARBA00022679"/>
    </source>
</evidence>
<evidence type="ECO:0000313" key="12">
    <source>
        <dbReference type="Proteomes" id="UP000603352"/>
    </source>
</evidence>
<keyword evidence="3" id="KW-0808">Transferase</keyword>
<keyword evidence="2" id="KW-1003">Cell membrane</keyword>
<evidence type="ECO:0000256" key="5">
    <source>
        <dbReference type="ARBA" id="ARBA00022777"/>
    </source>
</evidence>
<feature type="transmembrane region" description="Helical" evidence="9">
    <location>
        <begin position="337"/>
        <end position="357"/>
    </location>
</feature>
<feature type="transmembrane region" description="Helical" evidence="9">
    <location>
        <begin position="182"/>
        <end position="202"/>
    </location>
</feature>
<feature type="transmembrane region" description="Helical" evidence="9">
    <location>
        <begin position="251"/>
        <end position="269"/>
    </location>
</feature>
<dbReference type="Pfam" id="PF02518">
    <property type="entry name" value="HATPase_c"/>
    <property type="match status" value="1"/>
</dbReference>
<keyword evidence="6 9" id="KW-1133">Transmembrane helix</keyword>
<feature type="transmembrane region" description="Helical" evidence="9">
    <location>
        <begin position="309"/>
        <end position="331"/>
    </location>
</feature>
<dbReference type="RefSeq" id="WP_188581720.1">
    <property type="nucleotide sequence ID" value="NZ_BMDZ01000070.1"/>
</dbReference>
<feature type="transmembrane region" description="Helical" evidence="9">
    <location>
        <begin position="275"/>
        <end position="297"/>
    </location>
</feature>
<dbReference type="SUPFAM" id="SSF55874">
    <property type="entry name" value="ATPase domain of HSP90 chaperone/DNA topoisomerase II/histidine kinase"/>
    <property type="match status" value="1"/>
</dbReference>
<reference evidence="12" key="1">
    <citation type="journal article" date="2019" name="Int. J. Syst. Evol. Microbiol.">
        <title>The Global Catalogue of Microorganisms (GCM) 10K type strain sequencing project: providing services to taxonomists for standard genome sequencing and annotation.</title>
        <authorList>
            <consortium name="The Broad Institute Genomics Platform"/>
            <consortium name="The Broad Institute Genome Sequencing Center for Infectious Disease"/>
            <person name="Wu L."/>
            <person name="Ma J."/>
        </authorList>
    </citation>
    <scope>NUCLEOTIDE SEQUENCE [LARGE SCALE GENOMIC DNA]</scope>
    <source>
        <strain evidence="12">CGMCC 1.10188</strain>
    </source>
</reference>
<evidence type="ECO:0000256" key="4">
    <source>
        <dbReference type="ARBA" id="ARBA00022692"/>
    </source>
</evidence>
<evidence type="ECO:0000256" key="9">
    <source>
        <dbReference type="SAM" id="Phobius"/>
    </source>
</evidence>
<evidence type="ECO:0000256" key="6">
    <source>
        <dbReference type="ARBA" id="ARBA00022989"/>
    </source>
</evidence>
<keyword evidence="4 9" id="KW-0812">Transmembrane</keyword>
<comment type="caution">
    <text evidence="11">The sequence shown here is derived from an EMBL/GenBank/DDBJ whole genome shotgun (WGS) entry which is preliminary data.</text>
</comment>
<sequence length="761" mass="81401">MPKWSPSLVILCALAAGLLLGGLSVVAAVGQPWLGLRLAVIPQTEAALAPQLAIAGIAEDGPAAAAGVMKGMHLQAIADGQGRQLTLRAEDLLEEPDFLPTYEAIVDLLARQDLAAGILPHDWVQLSLIDPEGEPQTVWLAPAPMRPIGQLPALFWVQIVTGVGAMLIGGWVLALRQDDRGAMMFAASAPTLAVSAFCSAIYGTRELALDGSLFRVLAALNHWGALGFGVAMIALFLIYPRRLVPDIVPGILAVAMTVLWVLDTARLLPTPAMGIHLPVMIEMIVILALIGVQWRLNRRDPRARAGLRWLGLSVALGAGVFVSAMAVPLVFGGEQLMSQGLAFGFFLLIYIGIALGVRRYRLFELDEWAFRVMFYTLGAMLLLVLDGALILVIGLDQGPSLGLSLIAVGFGYLPLRDLLWRRMVLRRRMPDHELFRRVIEVAFTATPAERAARWRDLIRSLFDPLTLAPSQTAVAVAAARDDGVLLLLPAAADAPALAIGYPWRGRGLFGPAHLQLARELTQLMAHADEGRAAYERGASEERHRIARDLHDDVGARLLTGLHKPDLPQTRQVIRSAMADIRTIAAGLARGAMPLGRVIADLRHETAGRLEAAGLTLDWPLDDGADDEVMLDYPVYRNLFGALREIISNVIRHAEATTVRVEIGMSDGWLRLAVCDDGIGLDIAASEAGASETGASAAGASGSVASGSGGLGLGNLARRVTELGGVLRFPETRQGTHVALDLPLCHPARGTFGASDTTRSRT</sequence>
<feature type="transmembrane region" description="Helical" evidence="9">
    <location>
        <begin position="222"/>
        <end position="239"/>
    </location>
</feature>
<evidence type="ECO:0000256" key="7">
    <source>
        <dbReference type="ARBA" id="ARBA00023012"/>
    </source>
</evidence>
<name>A0ABQ1J3X2_9PROT</name>
<dbReference type="InterPro" id="IPR036890">
    <property type="entry name" value="HATPase_C_sf"/>
</dbReference>